<dbReference type="STRING" id="630515.SAMN04489812_3661"/>
<name>A0A1H1WHV3_9ACTN</name>
<organism evidence="1 2">
    <name type="scientific">Microlunatus soli</name>
    <dbReference type="NCBI Taxonomy" id="630515"/>
    <lineage>
        <taxon>Bacteria</taxon>
        <taxon>Bacillati</taxon>
        <taxon>Actinomycetota</taxon>
        <taxon>Actinomycetes</taxon>
        <taxon>Propionibacteriales</taxon>
        <taxon>Propionibacteriaceae</taxon>
        <taxon>Microlunatus</taxon>
    </lineage>
</organism>
<sequence length="279" mass="31415">MRQRGEIRRIRRGAYSDSADQPLLDEHRLLIRAAAAVTESDSVVSFGSAGVLHDLPVEPDAYRRVHLTRKRNSGGRIRRGVHVHVAPLGDSEIVDLAGIPVTSLDRTFVDLARTTSLQDGVAIGDAALRRGMDMGSVTDQLEAANYRRGIRKARRVASMLDIRSESVGESRSRLVMIEQDLPRPELQVEFNGDDGFAAAVDFYWHEFDVIGEFDGKIKYGRLLRPGEEPGDAVFREKQREDRLREMGFIVVRWTWDDLFTPGLLAARIRRAFALARRAH</sequence>
<reference evidence="1 2" key="1">
    <citation type="submission" date="2016-10" db="EMBL/GenBank/DDBJ databases">
        <authorList>
            <person name="de Groot N.N."/>
        </authorList>
    </citation>
    <scope>NUCLEOTIDE SEQUENCE [LARGE SCALE GENOMIC DNA]</scope>
    <source>
        <strain evidence="1 2">DSM 21800</strain>
    </source>
</reference>
<accession>A0A1H1WHV3</accession>
<dbReference type="Proteomes" id="UP000199103">
    <property type="component" value="Chromosome I"/>
</dbReference>
<keyword evidence="2" id="KW-1185">Reference proteome</keyword>
<dbReference type="EMBL" id="LT629772">
    <property type="protein sequence ID" value="SDS96632.1"/>
    <property type="molecule type" value="Genomic_DNA"/>
</dbReference>
<evidence type="ECO:0000313" key="2">
    <source>
        <dbReference type="Proteomes" id="UP000199103"/>
    </source>
</evidence>
<protein>
    <submittedName>
        <fullName evidence="1">Transcriptional regulator, AbiEi antitoxin, Type IV TA system</fullName>
    </submittedName>
</protein>
<dbReference type="AlphaFoldDB" id="A0A1H1WHV3"/>
<proteinExistence type="predicted"/>
<gene>
    <name evidence="1" type="ORF">SAMN04489812_3661</name>
</gene>
<evidence type="ECO:0000313" key="1">
    <source>
        <dbReference type="EMBL" id="SDS96632.1"/>
    </source>
</evidence>